<evidence type="ECO:0000256" key="1">
    <source>
        <dbReference type="ARBA" id="ARBA00004141"/>
    </source>
</evidence>
<dbReference type="STRING" id="34506.A0A090LFJ8"/>
<gene>
    <name evidence="6 8 9" type="ORF">SRAE_2000158900</name>
</gene>
<sequence>MSVSVLPSADDRLAHYEAHDKASKVKAAIDSSRRSVKKLARGTAERVSRVLSGGTIENIEQLKSNNEPKDQLFIKKTRWQIAIMANIGFLLAFGIRCNFGAAKTRMISNFTDLYGVVHPKEFHWTASQLGLLESSFFYGYAASQIPGGLLAAKFAPNILFGLSISIASLINIAIPIALYYHPITDGIVVALQIAQGLSLGIAYPCMHGVWRYFAPPLERSKLVTTTFTGAYLGVMVGLPLSAILVSYVSWSAPFYFYGIVGCIWFIGWMYISAPSPKVHPRISEAEREYIINSIGPVASSGQVTLTTVPWKQICLSGPNWAITISNFCRGWVFFLLIGNQLTYMKDVLNMDIHNGGMFAALPQLSLSIVVLFGGQASDYLRSTGKMSTTAVRKLFNTIGFCCEALLLCVLAFVKNPVIAIAVLTLSCGLSGFTLSGFNVNHFDIAPRYAPILMGISNGIGALAGLGNIVTEHLTAHDPAGWKECFLLAMCIDFFAALTFLILGTGELQEWAKEEEPPQTMSEIIRRVSTAVRRMSTISRRRNPNTRRTGIQKLREQGNEIEGISNFGASIGSVSFAHPVVTLPEGEELGEIEKNTFMMSNASILNDARSAQHYL</sequence>
<evidence type="ECO:0000313" key="6">
    <source>
        <dbReference type="EMBL" id="CEF66923.1"/>
    </source>
</evidence>
<dbReference type="CTD" id="36379288"/>
<dbReference type="OrthoDB" id="2985014at2759"/>
<proteinExistence type="predicted"/>
<dbReference type="GO" id="GO:0005326">
    <property type="term" value="F:neurotransmitter transmembrane transporter activity"/>
    <property type="evidence" value="ECO:0007669"/>
    <property type="project" value="TreeGrafter"/>
</dbReference>
<evidence type="ECO:0000256" key="3">
    <source>
        <dbReference type="ARBA" id="ARBA00022989"/>
    </source>
</evidence>
<keyword evidence="4 5" id="KW-0472">Membrane</keyword>
<feature type="transmembrane region" description="Helical" evidence="5">
    <location>
        <begin position="394"/>
        <end position="412"/>
    </location>
</feature>
<feature type="transmembrane region" description="Helical" evidence="5">
    <location>
        <begin position="81"/>
        <end position="102"/>
    </location>
</feature>
<evidence type="ECO:0000256" key="5">
    <source>
        <dbReference type="SAM" id="Phobius"/>
    </source>
</evidence>
<keyword evidence="7" id="KW-1185">Reference proteome</keyword>
<organism evidence="6">
    <name type="scientific">Strongyloides ratti</name>
    <name type="common">Parasitic roundworm</name>
    <dbReference type="NCBI Taxonomy" id="34506"/>
    <lineage>
        <taxon>Eukaryota</taxon>
        <taxon>Metazoa</taxon>
        <taxon>Ecdysozoa</taxon>
        <taxon>Nematoda</taxon>
        <taxon>Chromadorea</taxon>
        <taxon>Rhabditida</taxon>
        <taxon>Tylenchina</taxon>
        <taxon>Panagrolaimomorpha</taxon>
        <taxon>Strongyloidoidea</taxon>
        <taxon>Strongyloididae</taxon>
        <taxon>Strongyloides</taxon>
    </lineage>
</organism>
<dbReference type="CDD" id="cd17382">
    <property type="entry name" value="MFS_SLC17A6_7_8_VGluT"/>
    <property type="match status" value="1"/>
</dbReference>
<dbReference type="FunFam" id="1.20.1250.20:FF:000781">
    <property type="entry name" value="Vesicular GLUtamate transporter"/>
    <property type="match status" value="1"/>
</dbReference>
<dbReference type="OMA" id="KTWEHRE"/>
<dbReference type="GO" id="GO:0035249">
    <property type="term" value="P:synaptic transmission, glutamatergic"/>
    <property type="evidence" value="ECO:0007669"/>
    <property type="project" value="TreeGrafter"/>
</dbReference>
<feature type="transmembrane region" description="Helical" evidence="5">
    <location>
        <begin position="222"/>
        <end position="248"/>
    </location>
</feature>
<feature type="transmembrane region" description="Helical" evidence="5">
    <location>
        <begin position="357"/>
        <end position="374"/>
    </location>
</feature>
<dbReference type="GO" id="GO:0060076">
    <property type="term" value="C:excitatory synapse"/>
    <property type="evidence" value="ECO:0007669"/>
    <property type="project" value="TreeGrafter"/>
</dbReference>
<dbReference type="AlphaFoldDB" id="A0A090LFJ8"/>
<dbReference type="eggNOG" id="KOG2532">
    <property type="taxonomic scope" value="Eukaryota"/>
</dbReference>
<name>A0A090LFJ8_STRRB</name>
<dbReference type="PANTHER" id="PTHR11662">
    <property type="entry name" value="SOLUTE CARRIER FAMILY 17"/>
    <property type="match status" value="1"/>
</dbReference>
<feature type="transmembrane region" description="Helical" evidence="5">
    <location>
        <begin position="320"/>
        <end position="337"/>
    </location>
</feature>
<dbReference type="PANTHER" id="PTHR11662:SF206">
    <property type="entry name" value="MAJOR FACILITATOR SUPERFAMILY (MFS) PROFILE DOMAIN-CONTAINING PROTEIN-RELATED"/>
    <property type="match status" value="1"/>
</dbReference>
<feature type="transmembrane region" description="Helical" evidence="5">
    <location>
        <begin position="418"/>
        <end position="439"/>
    </location>
</feature>
<comment type="subcellular location">
    <subcellularLocation>
        <location evidence="1">Membrane</location>
        <topology evidence="1">Multi-pass membrane protein</topology>
    </subcellularLocation>
</comment>
<dbReference type="SUPFAM" id="SSF103473">
    <property type="entry name" value="MFS general substrate transporter"/>
    <property type="match status" value="1"/>
</dbReference>
<feature type="transmembrane region" description="Helical" evidence="5">
    <location>
        <begin position="485"/>
        <end position="502"/>
    </location>
</feature>
<dbReference type="WBParaSite" id="SRAE_2000158900.1">
    <property type="protein sequence ID" value="SRAE_2000158900.1"/>
    <property type="gene ID" value="WBGene00261794"/>
</dbReference>
<dbReference type="RefSeq" id="XP_024506123.1">
    <property type="nucleotide sequence ID" value="XM_024652558.1"/>
</dbReference>
<feature type="transmembrane region" description="Helical" evidence="5">
    <location>
        <begin position="254"/>
        <end position="271"/>
    </location>
</feature>
<evidence type="ECO:0000313" key="9">
    <source>
        <dbReference type="WormBase" id="SRAE_2000158900"/>
    </source>
</evidence>
<dbReference type="GeneID" id="36379288"/>
<reference evidence="8" key="2">
    <citation type="submission" date="2020-12" db="UniProtKB">
        <authorList>
            <consortium name="WormBaseParasite"/>
        </authorList>
    </citation>
    <scope>IDENTIFICATION</scope>
</reference>
<feature type="transmembrane region" description="Helical" evidence="5">
    <location>
        <begin position="186"/>
        <end position="210"/>
    </location>
</feature>
<dbReference type="Pfam" id="PF07690">
    <property type="entry name" value="MFS_1"/>
    <property type="match status" value="1"/>
</dbReference>
<dbReference type="WormBase" id="SRAE_2000158900">
    <property type="protein sequence ID" value="SRP11109"/>
    <property type="gene ID" value="WBGene00261794"/>
</dbReference>
<feature type="transmembrane region" description="Helical" evidence="5">
    <location>
        <begin position="451"/>
        <end position="470"/>
    </location>
</feature>
<reference evidence="6 7" key="1">
    <citation type="submission" date="2014-09" db="EMBL/GenBank/DDBJ databases">
        <authorList>
            <person name="Martin A.A."/>
        </authorList>
    </citation>
    <scope>NUCLEOTIDE SEQUENCE</scope>
    <source>
        <strain evidence="7">ED321</strain>
        <strain evidence="6">ED321 Heterogonic</strain>
    </source>
</reference>
<evidence type="ECO:0000313" key="8">
    <source>
        <dbReference type="WBParaSite" id="SRAE_2000158900.1"/>
    </source>
</evidence>
<dbReference type="Proteomes" id="UP000035682">
    <property type="component" value="Unplaced"/>
</dbReference>
<dbReference type="InterPro" id="IPR011701">
    <property type="entry name" value="MFS"/>
</dbReference>
<feature type="transmembrane region" description="Helical" evidence="5">
    <location>
        <begin position="154"/>
        <end position="180"/>
    </location>
</feature>
<dbReference type="Gene3D" id="1.20.1250.20">
    <property type="entry name" value="MFS general substrate transporter like domains"/>
    <property type="match status" value="2"/>
</dbReference>
<dbReference type="FunFam" id="1.20.1250.20:FF:000226">
    <property type="entry name" value="Vesicular GLUtamate transporter"/>
    <property type="match status" value="1"/>
</dbReference>
<dbReference type="GO" id="GO:0030672">
    <property type="term" value="C:synaptic vesicle membrane"/>
    <property type="evidence" value="ECO:0007669"/>
    <property type="project" value="TreeGrafter"/>
</dbReference>
<dbReference type="EMBL" id="LN609529">
    <property type="protein sequence ID" value="CEF66923.1"/>
    <property type="molecule type" value="Genomic_DNA"/>
</dbReference>
<evidence type="ECO:0000256" key="4">
    <source>
        <dbReference type="ARBA" id="ARBA00023136"/>
    </source>
</evidence>
<evidence type="ECO:0000313" key="7">
    <source>
        <dbReference type="Proteomes" id="UP000035682"/>
    </source>
</evidence>
<evidence type="ECO:0000256" key="2">
    <source>
        <dbReference type="ARBA" id="ARBA00022692"/>
    </source>
</evidence>
<keyword evidence="3 5" id="KW-1133">Transmembrane helix</keyword>
<accession>A0A090LFJ8</accession>
<protein>
    <submittedName>
        <fullName evidence="6 8">Vesicular glutamate transporter</fullName>
    </submittedName>
</protein>
<dbReference type="InterPro" id="IPR036259">
    <property type="entry name" value="MFS_trans_sf"/>
</dbReference>
<dbReference type="GO" id="GO:0005313">
    <property type="term" value="F:L-glutamate transmembrane transporter activity"/>
    <property type="evidence" value="ECO:0007669"/>
    <property type="project" value="TreeGrafter"/>
</dbReference>
<dbReference type="InterPro" id="IPR050382">
    <property type="entry name" value="MFS_Na/Anion_cotransporter"/>
</dbReference>
<keyword evidence="2 5" id="KW-0812">Transmembrane</keyword>
<dbReference type="GO" id="GO:0098700">
    <property type="term" value="P:neurotransmitter loading into synaptic vesicle"/>
    <property type="evidence" value="ECO:0007669"/>
    <property type="project" value="TreeGrafter"/>
</dbReference>
<dbReference type="GO" id="GO:0050803">
    <property type="term" value="P:regulation of synapse structure or activity"/>
    <property type="evidence" value="ECO:0007669"/>
    <property type="project" value="TreeGrafter"/>
</dbReference>